<dbReference type="GO" id="GO:0017118">
    <property type="term" value="F:lipoyltransferase activity"/>
    <property type="evidence" value="ECO:0007669"/>
    <property type="project" value="TreeGrafter"/>
</dbReference>
<proteinExistence type="predicted"/>
<evidence type="ECO:0000256" key="1">
    <source>
        <dbReference type="ARBA" id="ARBA00005085"/>
    </source>
</evidence>
<dbReference type="InterPro" id="IPR004143">
    <property type="entry name" value="BPL_LPL_catalytic"/>
</dbReference>
<organism evidence="9 10">
    <name type="scientific">Anaerosalibacter bizertensis</name>
    <dbReference type="NCBI Taxonomy" id="932217"/>
    <lineage>
        <taxon>Bacteria</taxon>
        <taxon>Bacillati</taxon>
        <taxon>Bacillota</taxon>
        <taxon>Tissierellia</taxon>
        <taxon>Tissierellales</taxon>
        <taxon>Sporanaerobacteraceae</taxon>
        <taxon>Anaerosalibacter</taxon>
    </lineage>
</organism>
<feature type="domain" description="BPL/LPL catalytic" evidence="8">
    <location>
        <begin position="24"/>
        <end position="214"/>
    </location>
</feature>
<evidence type="ECO:0000313" key="10">
    <source>
        <dbReference type="Proteomes" id="UP000462760"/>
    </source>
</evidence>
<dbReference type="Proteomes" id="UP000462760">
    <property type="component" value="Unassembled WGS sequence"/>
</dbReference>
<comment type="caution">
    <text evidence="9">The sequence shown here is derived from an EMBL/GenBank/DDBJ whole genome shotgun (WGS) entry which is preliminary data.</text>
</comment>
<sequence>MIYVINNNNDPFFNHAVEEYLMNNFDEEIFMLWINKPSILIGRNQNTISEINIDYIEENGIIVVRRLSGGGAVYNDLGNINFTFITYRDNSKPQVKNGFEKFALPVVNALKSLGINAEFTGRNDITIDGKKFSGNAQHFGKDKLLHHGTLLYDCDMSKLSLALKSKPIKFVDKSVKSTSARVTNIYPYMKEKMSLHSFKDYLQEYIIKTYNIKNIYEFNEEDLYEIDKIVKNRFSTWEWNYGRSPDYKYKNFVKYPSGVIEYYLGVENGEIKSISIYGDYFGEKNIQDVEKALIGVRHNRKEIELVLNKINLDQYIHGITINEFIDGLMDIGSNMEGD</sequence>
<name>A0A844FIB7_9FIRM</name>
<dbReference type="RefSeq" id="WP_154484378.1">
    <property type="nucleotide sequence ID" value="NZ_JAHLOA010000001.1"/>
</dbReference>
<comment type="pathway">
    <text evidence="1">Protein modification; protein lipoylation via exogenous pathway; protein N(6)-(lipoyl)lysine from lipoate: step 2/2.</text>
</comment>
<dbReference type="Gene3D" id="3.30.930.10">
    <property type="entry name" value="Bira Bifunctional Protein, Domain 2"/>
    <property type="match status" value="1"/>
</dbReference>
<evidence type="ECO:0000256" key="6">
    <source>
        <dbReference type="ARBA" id="ARBA00022840"/>
    </source>
</evidence>
<dbReference type="InterPro" id="IPR019491">
    <property type="entry name" value="Lipoate_protein_ligase_C"/>
</dbReference>
<dbReference type="GO" id="GO:0009249">
    <property type="term" value="P:protein lipoylation"/>
    <property type="evidence" value="ECO:0007669"/>
    <property type="project" value="InterPro"/>
</dbReference>
<dbReference type="EC" id="6.3.1.20" evidence="3"/>
<dbReference type="InterPro" id="IPR045864">
    <property type="entry name" value="aa-tRNA-synth_II/BPL/LPL"/>
</dbReference>
<dbReference type="Pfam" id="PF21948">
    <property type="entry name" value="LplA-B_cat"/>
    <property type="match status" value="1"/>
</dbReference>
<dbReference type="EMBL" id="VULR01000010">
    <property type="protein sequence ID" value="MSS43701.1"/>
    <property type="molecule type" value="Genomic_DNA"/>
</dbReference>
<dbReference type="SUPFAM" id="SSF55681">
    <property type="entry name" value="Class II aaRS and biotin synthetases"/>
    <property type="match status" value="1"/>
</dbReference>
<dbReference type="CDD" id="cd16443">
    <property type="entry name" value="LplA"/>
    <property type="match status" value="1"/>
</dbReference>
<dbReference type="OrthoDB" id="9788148at2"/>
<evidence type="ECO:0000256" key="3">
    <source>
        <dbReference type="ARBA" id="ARBA00012367"/>
    </source>
</evidence>
<comment type="catalytic activity">
    <reaction evidence="7">
        <text>L-lysyl-[lipoyl-carrier protein] + (R)-lipoate + ATP = N(6)-[(R)-lipoyl]-L-lysyl-[lipoyl-carrier protein] + AMP + diphosphate + H(+)</text>
        <dbReference type="Rhea" id="RHEA:49288"/>
        <dbReference type="Rhea" id="RHEA-COMP:10500"/>
        <dbReference type="Rhea" id="RHEA-COMP:10502"/>
        <dbReference type="ChEBI" id="CHEBI:15378"/>
        <dbReference type="ChEBI" id="CHEBI:29969"/>
        <dbReference type="ChEBI" id="CHEBI:30616"/>
        <dbReference type="ChEBI" id="CHEBI:33019"/>
        <dbReference type="ChEBI" id="CHEBI:83088"/>
        <dbReference type="ChEBI" id="CHEBI:83099"/>
        <dbReference type="ChEBI" id="CHEBI:456215"/>
        <dbReference type="EC" id="6.3.1.20"/>
    </reaction>
</comment>
<dbReference type="PANTHER" id="PTHR12561:SF3">
    <property type="entry name" value="LIPOYLTRANSFERASE 1, MITOCHONDRIAL"/>
    <property type="match status" value="1"/>
</dbReference>
<dbReference type="Pfam" id="PF10437">
    <property type="entry name" value="Lip_prot_lig_C"/>
    <property type="match status" value="1"/>
</dbReference>
<dbReference type="PROSITE" id="PS51733">
    <property type="entry name" value="BPL_LPL_CATALYTIC"/>
    <property type="match status" value="1"/>
</dbReference>
<dbReference type="InterPro" id="IPR004562">
    <property type="entry name" value="LipoylTrfase_LipoateP_Ligase"/>
</dbReference>
<dbReference type="PANTHER" id="PTHR12561">
    <property type="entry name" value="LIPOATE-PROTEIN LIGASE"/>
    <property type="match status" value="1"/>
</dbReference>
<evidence type="ECO:0000313" key="9">
    <source>
        <dbReference type="EMBL" id="MSS43701.1"/>
    </source>
</evidence>
<evidence type="ECO:0000259" key="8">
    <source>
        <dbReference type="PROSITE" id="PS51733"/>
    </source>
</evidence>
<accession>A0A844FIB7</accession>
<gene>
    <name evidence="9" type="ORF">FYJ27_08175</name>
</gene>
<evidence type="ECO:0000256" key="7">
    <source>
        <dbReference type="ARBA" id="ARBA00048037"/>
    </source>
</evidence>
<dbReference type="Gene3D" id="3.30.390.50">
    <property type="entry name" value="CO dehydrogenase flavoprotein, C-terminal domain"/>
    <property type="match status" value="1"/>
</dbReference>
<dbReference type="UniPathway" id="UPA00537">
    <property type="reaction ID" value="UER00594"/>
</dbReference>
<dbReference type="GO" id="GO:0016979">
    <property type="term" value="F:lipoate-protein ligase activity"/>
    <property type="evidence" value="ECO:0007669"/>
    <property type="project" value="UniProtKB-EC"/>
</dbReference>
<comment type="pathway">
    <text evidence="2">Protein modification; protein lipoylation via exogenous pathway; protein N(6)-(lipoyl)lysine from lipoate: step 1/2.</text>
</comment>
<keyword evidence="4 9" id="KW-0436">Ligase</keyword>
<evidence type="ECO:0000256" key="2">
    <source>
        <dbReference type="ARBA" id="ARBA00005124"/>
    </source>
</evidence>
<keyword evidence="5" id="KW-0547">Nucleotide-binding</keyword>
<keyword evidence="6" id="KW-0067">ATP-binding</keyword>
<dbReference type="AlphaFoldDB" id="A0A844FIB7"/>
<dbReference type="SUPFAM" id="SSF82649">
    <property type="entry name" value="SufE/NifU"/>
    <property type="match status" value="1"/>
</dbReference>
<evidence type="ECO:0000256" key="5">
    <source>
        <dbReference type="ARBA" id="ARBA00022741"/>
    </source>
</evidence>
<dbReference type="GO" id="GO:0005737">
    <property type="term" value="C:cytoplasm"/>
    <property type="evidence" value="ECO:0007669"/>
    <property type="project" value="TreeGrafter"/>
</dbReference>
<dbReference type="NCBIfam" id="TIGR00545">
    <property type="entry name" value="lipoyltrans"/>
    <property type="match status" value="1"/>
</dbReference>
<dbReference type="GO" id="GO:0005524">
    <property type="term" value="F:ATP binding"/>
    <property type="evidence" value="ECO:0007669"/>
    <property type="project" value="UniProtKB-KW"/>
</dbReference>
<protein>
    <recommendedName>
        <fullName evidence="3">lipoate--protein ligase</fullName>
        <ecNumber evidence="3">6.3.1.20</ecNumber>
    </recommendedName>
</protein>
<evidence type="ECO:0000256" key="4">
    <source>
        <dbReference type="ARBA" id="ARBA00022598"/>
    </source>
</evidence>
<reference evidence="9 10" key="1">
    <citation type="submission" date="2019-08" db="EMBL/GenBank/DDBJ databases">
        <title>In-depth cultivation of the pig gut microbiome towards novel bacterial diversity and tailored functional studies.</title>
        <authorList>
            <person name="Wylensek D."/>
            <person name="Hitch T.C.A."/>
            <person name="Clavel T."/>
        </authorList>
    </citation>
    <scope>NUCLEOTIDE SEQUENCE [LARGE SCALE GENOMIC DNA]</scope>
    <source>
        <strain evidence="9 10">Med78-601-WT-4W-RMD-3</strain>
    </source>
</reference>